<dbReference type="GO" id="GO:0042720">
    <property type="term" value="C:mitochondrial inner membrane peptidase complex"/>
    <property type="evidence" value="ECO:0007669"/>
    <property type="project" value="TreeGrafter"/>
</dbReference>
<comment type="subcellular location">
    <subcellularLocation>
        <location evidence="1">Mitochondrion inner membrane</location>
    </subcellularLocation>
</comment>
<dbReference type="InterPro" id="IPR036286">
    <property type="entry name" value="LexA/Signal_pep-like_sf"/>
</dbReference>
<feature type="active site" evidence="7">
    <location>
        <position position="38"/>
    </location>
</feature>
<dbReference type="Gene3D" id="2.10.109.10">
    <property type="entry name" value="Umud Fragment, subunit A"/>
    <property type="match status" value="1"/>
</dbReference>
<dbReference type="InterPro" id="IPR019533">
    <property type="entry name" value="Peptidase_S26"/>
</dbReference>
<protein>
    <submittedName>
        <fullName evidence="9">Peptidase S24/S26A/S26B/S26C</fullName>
    </submittedName>
</protein>
<dbReference type="SUPFAM" id="SSF51306">
    <property type="entry name" value="LexA/Signal peptidase"/>
    <property type="match status" value="1"/>
</dbReference>
<dbReference type="GO" id="GO:0004252">
    <property type="term" value="F:serine-type endopeptidase activity"/>
    <property type="evidence" value="ECO:0007669"/>
    <property type="project" value="InterPro"/>
</dbReference>
<keyword evidence="3" id="KW-0378">Hydrolase</keyword>
<feature type="active site" evidence="7">
    <location>
        <position position="82"/>
    </location>
</feature>
<keyword evidence="2" id="KW-0999">Mitochondrion inner membrane</keyword>
<dbReference type="PROSITE" id="PS00760">
    <property type="entry name" value="SPASE_I_2"/>
    <property type="match status" value="1"/>
</dbReference>
<dbReference type="GO" id="GO:0006465">
    <property type="term" value="P:signal peptide processing"/>
    <property type="evidence" value="ECO:0007669"/>
    <property type="project" value="InterPro"/>
</dbReference>
<sequence length="171" mass="18678">MAFLGHPIRVTIIAGQWLALTHLITTYGFTVGPGSGPSMLPTFSTADEWILVNKSYRRGRNVAVGDCVTFVRPVENGGYAVKRIMGMPGDYVLLNSPNHLGASDNMIQVPKGHVFLVGDNLDWSRDSRDYGPISMGLIQGKVTHKITMDGWWVPGWFSKVSGGLRSPTNGF</sequence>
<evidence type="ECO:0000256" key="4">
    <source>
        <dbReference type="ARBA" id="ARBA00023128"/>
    </source>
</evidence>
<evidence type="ECO:0000256" key="6">
    <source>
        <dbReference type="ARBA" id="ARBA00038445"/>
    </source>
</evidence>
<evidence type="ECO:0000256" key="7">
    <source>
        <dbReference type="PIRSR" id="PIRSR600223-1"/>
    </source>
</evidence>
<dbReference type="PANTHER" id="PTHR12383">
    <property type="entry name" value="PROTEASE FAMILY S26 MITOCHONDRIAL INNER MEMBRANE PROTEASE-RELATED"/>
    <property type="match status" value="1"/>
</dbReference>
<dbReference type="InterPro" id="IPR052064">
    <property type="entry name" value="Mito_IMP1_subunit"/>
</dbReference>
<evidence type="ECO:0000313" key="9">
    <source>
        <dbReference type="EMBL" id="KAH7033086.1"/>
    </source>
</evidence>
<dbReference type="AlphaFoldDB" id="A0A9P9BRM6"/>
<organism evidence="9 10">
    <name type="scientific">Microdochium trichocladiopsis</name>
    <dbReference type="NCBI Taxonomy" id="1682393"/>
    <lineage>
        <taxon>Eukaryota</taxon>
        <taxon>Fungi</taxon>
        <taxon>Dikarya</taxon>
        <taxon>Ascomycota</taxon>
        <taxon>Pezizomycotina</taxon>
        <taxon>Sordariomycetes</taxon>
        <taxon>Xylariomycetidae</taxon>
        <taxon>Xylariales</taxon>
        <taxon>Microdochiaceae</taxon>
        <taxon>Microdochium</taxon>
    </lineage>
</organism>
<dbReference type="Pfam" id="PF10502">
    <property type="entry name" value="Peptidase_S26"/>
    <property type="match status" value="2"/>
</dbReference>
<dbReference type="CDD" id="cd06530">
    <property type="entry name" value="S26_SPase_I"/>
    <property type="match status" value="1"/>
</dbReference>
<evidence type="ECO:0000256" key="1">
    <source>
        <dbReference type="ARBA" id="ARBA00004273"/>
    </source>
</evidence>
<comment type="similarity">
    <text evidence="6">Belongs to the peptidase S26 family. IMP1 subfamily.</text>
</comment>
<evidence type="ECO:0000259" key="8">
    <source>
        <dbReference type="Pfam" id="PF10502"/>
    </source>
</evidence>
<feature type="domain" description="Peptidase S26" evidence="8">
    <location>
        <begin position="102"/>
        <end position="143"/>
    </location>
</feature>
<evidence type="ECO:0000256" key="2">
    <source>
        <dbReference type="ARBA" id="ARBA00022792"/>
    </source>
</evidence>
<dbReference type="InterPro" id="IPR019757">
    <property type="entry name" value="Pept_S26A_signal_pept_1_Lys-AS"/>
</dbReference>
<dbReference type="RefSeq" id="XP_046013918.1">
    <property type="nucleotide sequence ID" value="XM_046153590.1"/>
</dbReference>
<comment type="caution">
    <text evidence="9">The sequence shown here is derived from an EMBL/GenBank/DDBJ whole genome shotgun (WGS) entry which is preliminary data.</text>
</comment>
<keyword evidence="10" id="KW-1185">Reference proteome</keyword>
<accession>A0A9P9BRM6</accession>
<dbReference type="Proteomes" id="UP000756346">
    <property type="component" value="Unassembled WGS sequence"/>
</dbReference>
<evidence type="ECO:0000313" key="10">
    <source>
        <dbReference type="Proteomes" id="UP000756346"/>
    </source>
</evidence>
<dbReference type="PRINTS" id="PR00727">
    <property type="entry name" value="LEADERPTASE"/>
</dbReference>
<keyword evidence="5" id="KW-0472">Membrane</keyword>
<dbReference type="InterPro" id="IPR000223">
    <property type="entry name" value="Pept_S26A_signal_pept_1"/>
</dbReference>
<gene>
    <name evidence="9" type="ORF">B0I36DRAFT_320749</name>
</gene>
<dbReference type="GO" id="GO:0006627">
    <property type="term" value="P:protein processing involved in protein targeting to mitochondrion"/>
    <property type="evidence" value="ECO:0007669"/>
    <property type="project" value="TreeGrafter"/>
</dbReference>
<dbReference type="OrthoDB" id="308440at2759"/>
<evidence type="ECO:0000256" key="5">
    <source>
        <dbReference type="ARBA" id="ARBA00023136"/>
    </source>
</evidence>
<dbReference type="EMBL" id="JAGTJQ010000004">
    <property type="protein sequence ID" value="KAH7033086.1"/>
    <property type="molecule type" value="Genomic_DNA"/>
</dbReference>
<evidence type="ECO:0000256" key="3">
    <source>
        <dbReference type="ARBA" id="ARBA00022801"/>
    </source>
</evidence>
<dbReference type="PANTHER" id="PTHR12383:SF16">
    <property type="entry name" value="MITOCHONDRIAL INNER MEMBRANE PROTEASE SUBUNIT 1"/>
    <property type="match status" value="1"/>
</dbReference>
<reference evidence="9" key="1">
    <citation type="journal article" date="2021" name="Nat. Commun.">
        <title>Genetic determinants of endophytism in the Arabidopsis root mycobiome.</title>
        <authorList>
            <person name="Mesny F."/>
            <person name="Miyauchi S."/>
            <person name="Thiergart T."/>
            <person name="Pickel B."/>
            <person name="Atanasova L."/>
            <person name="Karlsson M."/>
            <person name="Huettel B."/>
            <person name="Barry K.W."/>
            <person name="Haridas S."/>
            <person name="Chen C."/>
            <person name="Bauer D."/>
            <person name="Andreopoulos W."/>
            <person name="Pangilinan J."/>
            <person name="LaButti K."/>
            <person name="Riley R."/>
            <person name="Lipzen A."/>
            <person name="Clum A."/>
            <person name="Drula E."/>
            <person name="Henrissat B."/>
            <person name="Kohler A."/>
            <person name="Grigoriev I.V."/>
            <person name="Martin F.M."/>
            <person name="Hacquard S."/>
        </authorList>
    </citation>
    <scope>NUCLEOTIDE SEQUENCE</scope>
    <source>
        <strain evidence="9">MPI-CAGE-CH-0230</strain>
    </source>
</reference>
<keyword evidence="4" id="KW-0496">Mitochondrion</keyword>
<feature type="domain" description="Peptidase S26" evidence="8">
    <location>
        <begin position="17"/>
        <end position="93"/>
    </location>
</feature>
<name>A0A9P9BRM6_9PEZI</name>
<dbReference type="GeneID" id="70183136"/>
<proteinExistence type="inferred from homology"/>